<protein>
    <submittedName>
        <fullName evidence="2">Uncharacterized protein</fullName>
    </submittedName>
</protein>
<organism evidence="2 3">
    <name type="scientific">Vagococcus fluvialis bH819</name>
    <dbReference type="NCBI Taxonomy" id="1255619"/>
    <lineage>
        <taxon>Bacteria</taxon>
        <taxon>Bacillati</taxon>
        <taxon>Bacillota</taxon>
        <taxon>Bacilli</taxon>
        <taxon>Lactobacillales</taxon>
        <taxon>Enterococcaceae</taxon>
        <taxon>Vagococcus</taxon>
    </lineage>
</organism>
<keyword evidence="1" id="KW-1133">Transmembrane helix</keyword>
<dbReference type="OrthoDB" id="10019448at2"/>
<name>A0A1X6WJX6_9ENTE</name>
<keyword evidence="1" id="KW-0472">Membrane</keyword>
<feature type="transmembrane region" description="Helical" evidence="1">
    <location>
        <begin position="58"/>
        <end position="76"/>
    </location>
</feature>
<sequence>MGSKIKLSWRLFRQTPLKKNLINWFGVTMSLIGIGLTIKEIIDFGGGKSPFVRKDSVWLVVISIFIGLIIVILKNINLLNKTFEWKHGYEVTVVVGDYFDVLDKFPEGTAVSGMSTTIKTKHAKIDSVYYGIYEKFFQTKKENLTDEMADRFDEIVEIGLKRRVNNHKCDYGEISQIVYPEYSNSKKTAFLIANSTKEIGRHEFHGNSETLSHLCKLWNKIYEGDVFPDPIVMPMLGTGHSGDNSEMSAAIGIVESYFELCYINPKGKKNNKTLVKSLVLSVPSSFVAEEKIILSDLHDYISLKNNLLDILYVNKGKYEKVIDSECFKADRKNMNRKYKSKG</sequence>
<proteinExistence type="predicted"/>
<dbReference type="RefSeq" id="WP_086950194.1">
    <property type="nucleotide sequence ID" value="NZ_FWFD01000003.1"/>
</dbReference>
<accession>A0A1X6WJX6</accession>
<evidence type="ECO:0000313" key="3">
    <source>
        <dbReference type="Proteomes" id="UP000195918"/>
    </source>
</evidence>
<keyword evidence="3" id="KW-1185">Reference proteome</keyword>
<reference evidence="3" key="1">
    <citation type="submission" date="2017-02" db="EMBL/GenBank/DDBJ databases">
        <authorList>
            <person name="Dridi B."/>
        </authorList>
    </citation>
    <scope>NUCLEOTIDE SEQUENCE [LARGE SCALE GENOMIC DNA]</scope>
    <source>
        <strain evidence="3">bH819</strain>
    </source>
</reference>
<evidence type="ECO:0000313" key="2">
    <source>
        <dbReference type="EMBL" id="SLM84530.1"/>
    </source>
</evidence>
<dbReference type="Proteomes" id="UP000195918">
    <property type="component" value="Unassembled WGS sequence"/>
</dbReference>
<dbReference type="AlphaFoldDB" id="A0A1X6WJX6"/>
<dbReference type="EMBL" id="FWFD01000003">
    <property type="protein sequence ID" value="SLM84530.1"/>
    <property type="molecule type" value="Genomic_DNA"/>
</dbReference>
<feature type="transmembrane region" description="Helical" evidence="1">
    <location>
        <begin position="21"/>
        <end position="38"/>
    </location>
</feature>
<gene>
    <name evidence="2" type="ORF">FM121_00460</name>
</gene>
<evidence type="ECO:0000256" key="1">
    <source>
        <dbReference type="SAM" id="Phobius"/>
    </source>
</evidence>
<keyword evidence="1" id="KW-0812">Transmembrane</keyword>